<dbReference type="InterPro" id="IPR006597">
    <property type="entry name" value="Sel1-like"/>
</dbReference>
<reference evidence="7 8" key="1">
    <citation type="journal article" date="2012" name="Genome Biol.">
        <title>Genome and low-iron response of an oceanic diatom adapted to chronic iron limitation.</title>
        <authorList>
            <person name="Lommer M."/>
            <person name="Specht M."/>
            <person name="Roy A.S."/>
            <person name="Kraemer L."/>
            <person name="Andreson R."/>
            <person name="Gutowska M.A."/>
            <person name="Wolf J."/>
            <person name="Bergner S.V."/>
            <person name="Schilhabel M.B."/>
            <person name="Klostermeier U.C."/>
            <person name="Beiko R.G."/>
            <person name="Rosenstiel P."/>
            <person name="Hippler M."/>
            <person name="Laroche J."/>
        </authorList>
    </citation>
    <scope>NUCLEOTIDE SEQUENCE [LARGE SCALE GENOMIC DNA]</scope>
    <source>
        <strain evidence="7 8">CCMP1005</strain>
    </source>
</reference>
<feature type="region of interest" description="Disordered" evidence="5">
    <location>
        <begin position="900"/>
        <end position="919"/>
    </location>
</feature>
<feature type="non-terminal residue" evidence="7">
    <location>
        <position position="1"/>
    </location>
</feature>
<dbReference type="SUPFAM" id="SSF144232">
    <property type="entry name" value="HIT/MYND zinc finger-like"/>
    <property type="match status" value="1"/>
</dbReference>
<sequence>AEFCRSSRFAQRSRNLSACLLRVFLKLTFPHARCPVAAPAVAGQKSILALERHRHRGVLARLELEPSRRLITSSLAVEEAMIISRQSRMARHSWTQKRAREECKRWGAKYEPPSDLKSKENRIGVRSCEEFYGPLNEILKRQYTVEGYEGLLLSPRGKYDEDGAYVCRPCRDSLSREHTVPPKFAIANGFFCGHLPEEIDGLRFEATEGDQWPRRGGVAEALTSDVLCAMLNPCRPVKKLTGLFLCKPLGKNKDFEVDEDLIAFEKRLHDLQDRIVFSPAWSLGMQKIFARSVACADRVPKAVADKQGPSLADEFVGDIGTLDPSYLSGKLVLLVSRAGREEQRASGASASGRHPAPTISAGAVFHSARANFVETTRHTPCSKTGGSATRALPHHLVVRALLSYKSDTFFRCENHRYPHLSMSCVPVVDDGAEVCANCGKQGSDTVKLKNCTACRLVKYCGVDCQRAHRKQHKQACKRRAAELKDEKLYSHGHERPEGDFCPICTLPIPLPMENHSVFKNCCMKLICHGCSVAAQKRGMFDCAFCRTPLPNNDADALAMIRSRVSQKDPAAIYHLGGNYLGGKLGLQKNERRAVEFWTEAAELGSIDALYNLGVAYALGEGVEKNRAKAAEFYTKAAMQGHAPSRYNLGYFEGQRGNHVRAARHYLISAKMGDKHSLENIKQRFMAGIATKEQYAEALKGYQDALEETKNVPTPRTTERTESSRPAQHSDSLRCPADVKKHNRAYVERGVLKGVHPDGDARRPARPAELAAGPLAPGKKIPPGKERRPPSQRPTAFPFARCSLTSASGGRGCTPSGLSLPKKYESGTEDDTLVLPDSLPRRRAVIHVPHRPPRTAVLALLYFIVPPSGGRGCSPSWLALPSTRPSVDQRLVRLVLRDSRASPDGELHSPPEASNGVFLLPRPPPAGAASVFGRRRRFVISSVLDRTHRSTGSAPLYVASRAGRCCIPARFVISSESSRDESSFVTLSSRERARAPLIRIRRLGVTCRARREDFRKLLFASFNSEDLVDFVRTTLCCARHDSRYRKGLSDGVQCRIFDKCSLPGPARALPRPVSGSNGPLGKGSGTSLDLHGRKK</sequence>
<dbReference type="GO" id="GO:0008270">
    <property type="term" value="F:zinc ion binding"/>
    <property type="evidence" value="ECO:0007669"/>
    <property type="project" value="UniProtKB-KW"/>
</dbReference>
<evidence type="ECO:0000256" key="4">
    <source>
        <dbReference type="PROSITE-ProRule" id="PRU00134"/>
    </source>
</evidence>
<dbReference type="PROSITE" id="PS50865">
    <property type="entry name" value="ZF_MYND_2"/>
    <property type="match status" value="1"/>
</dbReference>
<feature type="compositionally biased region" description="Low complexity" evidence="5">
    <location>
        <begin position="766"/>
        <end position="777"/>
    </location>
</feature>
<name>K0TFH7_THAOC</name>
<dbReference type="InterPro" id="IPR002893">
    <property type="entry name" value="Znf_MYND"/>
</dbReference>
<evidence type="ECO:0000256" key="1">
    <source>
        <dbReference type="ARBA" id="ARBA00022723"/>
    </source>
</evidence>
<dbReference type="InterPro" id="IPR052748">
    <property type="entry name" value="ISR_Activator"/>
</dbReference>
<evidence type="ECO:0000256" key="2">
    <source>
        <dbReference type="ARBA" id="ARBA00022771"/>
    </source>
</evidence>
<dbReference type="SMART" id="SM00671">
    <property type="entry name" value="SEL1"/>
    <property type="match status" value="3"/>
</dbReference>
<dbReference type="Gene3D" id="6.10.140.2220">
    <property type="match status" value="1"/>
</dbReference>
<dbReference type="PROSITE" id="PS01360">
    <property type="entry name" value="ZF_MYND_1"/>
    <property type="match status" value="1"/>
</dbReference>
<dbReference type="PANTHER" id="PTHR45011:SF1">
    <property type="entry name" value="DAP3-BINDING CELL DEATH ENHANCER 1"/>
    <property type="match status" value="1"/>
</dbReference>
<dbReference type="Gene3D" id="1.25.40.10">
    <property type="entry name" value="Tetratricopeptide repeat domain"/>
    <property type="match status" value="1"/>
</dbReference>
<evidence type="ECO:0000259" key="6">
    <source>
        <dbReference type="PROSITE" id="PS50865"/>
    </source>
</evidence>
<proteinExistence type="predicted"/>
<evidence type="ECO:0000256" key="5">
    <source>
        <dbReference type="SAM" id="MobiDB-lite"/>
    </source>
</evidence>
<dbReference type="Pfam" id="PF01753">
    <property type="entry name" value="zf-MYND"/>
    <property type="match status" value="1"/>
</dbReference>
<dbReference type="eggNOG" id="ENOG502RZ2E">
    <property type="taxonomic scope" value="Eukaryota"/>
</dbReference>
<evidence type="ECO:0000256" key="3">
    <source>
        <dbReference type="ARBA" id="ARBA00022833"/>
    </source>
</evidence>
<keyword evidence="2 4" id="KW-0863">Zinc-finger</keyword>
<feature type="region of interest" description="Disordered" evidence="5">
    <location>
        <begin position="1067"/>
        <end position="1094"/>
    </location>
</feature>
<accession>K0TFH7</accession>
<keyword evidence="3" id="KW-0862">Zinc</keyword>
<dbReference type="OrthoDB" id="193263at2759"/>
<dbReference type="Pfam" id="PF08238">
    <property type="entry name" value="Sel1"/>
    <property type="match status" value="3"/>
</dbReference>
<dbReference type="PANTHER" id="PTHR45011">
    <property type="entry name" value="DAP3-BINDING CELL DEATH ENHANCER 1"/>
    <property type="match status" value="1"/>
</dbReference>
<feature type="domain" description="MYND-type" evidence="6">
    <location>
        <begin position="435"/>
        <end position="476"/>
    </location>
</feature>
<dbReference type="EMBL" id="AGNL01002720">
    <property type="protein sequence ID" value="EJK75794.1"/>
    <property type="molecule type" value="Genomic_DNA"/>
</dbReference>
<organism evidence="7 8">
    <name type="scientific">Thalassiosira oceanica</name>
    <name type="common">Marine diatom</name>
    <dbReference type="NCBI Taxonomy" id="159749"/>
    <lineage>
        <taxon>Eukaryota</taxon>
        <taxon>Sar</taxon>
        <taxon>Stramenopiles</taxon>
        <taxon>Ochrophyta</taxon>
        <taxon>Bacillariophyta</taxon>
        <taxon>Coscinodiscophyceae</taxon>
        <taxon>Thalassiosirophycidae</taxon>
        <taxon>Thalassiosirales</taxon>
        <taxon>Thalassiosiraceae</taxon>
        <taxon>Thalassiosira</taxon>
    </lineage>
</organism>
<keyword evidence="8" id="KW-1185">Reference proteome</keyword>
<dbReference type="AlphaFoldDB" id="K0TFH7"/>
<dbReference type="Proteomes" id="UP000266841">
    <property type="component" value="Unassembled WGS sequence"/>
</dbReference>
<dbReference type="SUPFAM" id="SSF81901">
    <property type="entry name" value="HCP-like"/>
    <property type="match status" value="1"/>
</dbReference>
<keyword evidence="1" id="KW-0479">Metal-binding</keyword>
<gene>
    <name evidence="7" type="ORF">THAOC_02473</name>
</gene>
<feature type="compositionally biased region" description="Basic and acidic residues" evidence="5">
    <location>
        <begin position="736"/>
        <end position="762"/>
    </location>
</feature>
<dbReference type="InterPro" id="IPR011990">
    <property type="entry name" value="TPR-like_helical_dom_sf"/>
</dbReference>
<evidence type="ECO:0000313" key="7">
    <source>
        <dbReference type="EMBL" id="EJK75794.1"/>
    </source>
</evidence>
<feature type="region of interest" description="Disordered" evidence="5">
    <location>
        <begin position="705"/>
        <end position="830"/>
    </location>
</feature>
<comment type="caution">
    <text evidence="7">The sequence shown here is derived from an EMBL/GenBank/DDBJ whole genome shotgun (WGS) entry which is preliminary data.</text>
</comment>
<evidence type="ECO:0000313" key="8">
    <source>
        <dbReference type="Proteomes" id="UP000266841"/>
    </source>
</evidence>
<protein>
    <recommendedName>
        <fullName evidence="6">MYND-type domain-containing protein</fullName>
    </recommendedName>
</protein>